<organism evidence="2 3">
    <name type="scientific">Desulfosoma caldarium</name>
    <dbReference type="NCBI Taxonomy" id="610254"/>
    <lineage>
        <taxon>Bacteria</taxon>
        <taxon>Pseudomonadati</taxon>
        <taxon>Thermodesulfobacteriota</taxon>
        <taxon>Syntrophobacteria</taxon>
        <taxon>Syntrophobacterales</taxon>
        <taxon>Syntrophobacteraceae</taxon>
        <taxon>Desulfosoma</taxon>
    </lineage>
</organism>
<dbReference type="EMBL" id="RJVA01000010">
    <property type="protein sequence ID" value="ROR01936.1"/>
    <property type="molecule type" value="Genomic_DNA"/>
</dbReference>
<dbReference type="Proteomes" id="UP000276223">
    <property type="component" value="Unassembled WGS sequence"/>
</dbReference>
<comment type="caution">
    <text evidence="2">The sequence shown here is derived from an EMBL/GenBank/DDBJ whole genome shotgun (WGS) entry which is preliminary data.</text>
</comment>
<evidence type="ECO:0000313" key="2">
    <source>
        <dbReference type="EMBL" id="ROR01936.1"/>
    </source>
</evidence>
<protein>
    <submittedName>
        <fullName evidence="2">Uncharacterized protein</fullName>
    </submittedName>
</protein>
<keyword evidence="1" id="KW-1133">Transmembrane helix</keyword>
<dbReference type="RefSeq" id="WP_123289623.1">
    <property type="nucleotide sequence ID" value="NZ_RJVA01000010.1"/>
</dbReference>
<keyword evidence="1" id="KW-0472">Membrane</keyword>
<feature type="transmembrane region" description="Helical" evidence="1">
    <location>
        <begin position="29"/>
        <end position="50"/>
    </location>
</feature>
<keyword evidence="1" id="KW-0812">Transmembrane</keyword>
<dbReference type="OrthoDB" id="5517995at2"/>
<evidence type="ECO:0000313" key="3">
    <source>
        <dbReference type="Proteomes" id="UP000276223"/>
    </source>
</evidence>
<name>A0A3N1VGH7_9BACT</name>
<accession>A0A3N1VGH7</accession>
<dbReference type="AlphaFoldDB" id="A0A3N1VGH7"/>
<sequence length="187" mass="20800">MNRAPARVKVEKGKLKPAIGSILKNDQGMAMVLALSAVALLSILGVWLVVQSGSTHRMTKSVERREAVFNLAEGALQLSWYCLQRESNEKILKNLNKNQDVTPSESVVSYMKADQPVDNQTKASRNLTPRIIFLDAKPVPGWDMTKFRGYYYLAQGQGEEDLPDQKGGPARSEVVMLVQKIGQVRSR</sequence>
<proteinExistence type="predicted"/>
<evidence type="ECO:0000256" key="1">
    <source>
        <dbReference type="SAM" id="Phobius"/>
    </source>
</evidence>
<keyword evidence="3" id="KW-1185">Reference proteome</keyword>
<gene>
    <name evidence="2" type="ORF">EDC27_1132</name>
</gene>
<reference evidence="2 3" key="1">
    <citation type="submission" date="2018-11" db="EMBL/GenBank/DDBJ databases">
        <title>Genomic Encyclopedia of Type Strains, Phase IV (KMG-IV): sequencing the most valuable type-strain genomes for metagenomic binning, comparative biology and taxonomic classification.</title>
        <authorList>
            <person name="Goeker M."/>
        </authorList>
    </citation>
    <scope>NUCLEOTIDE SEQUENCE [LARGE SCALE GENOMIC DNA]</scope>
    <source>
        <strain evidence="2 3">DSM 22027</strain>
    </source>
</reference>